<dbReference type="InterPro" id="IPR043129">
    <property type="entry name" value="ATPase_NBD"/>
</dbReference>
<sequence>MLYLGIDIGTTNAKAVLVSDDLRIAAEGSVPYQLDVLGNGGVEQNPYDWQNAVGLLISRFRSEGIDPGSIAGVAISGHGCALVVTDGLGRPLRPAISSLDTRCKAQTERIRQSAGDVVACINGNGVGAFNFEPKLLWLKETEAAHYRTMPAFLSPTSYMVRWLTGRTVMNVSDGGIAMAYDRLTGAGWSDRVVEAIGLDRDKYPEITGCADIVGTVSAAASSETGLPAGIPVIAGGEDTSSAALSLGVTKPGMAFVSLGTQGVVGVCTDRFAVRTELLGFPHVVEGCHLLCGSMSSVGAGMQWFIREWCGDLLQDRPEPGRTVHDRLEDECAGTPPGAGGLLFLPYLSGELHPVLDERAAGVFFGLKLEHTRAHMARAVMEGTAHAIRHNLDFARRSVGPVDRLKAVGGPTGSRLWCQAIADVTGCGVTVAGSRKGAVGAPLGNALLLMNRLAGIDWSESLSALLTDEVAYEPSAAAKAMYDDHHAVYIELYNRVKELFPAMQRTS</sequence>
<evidence type="ECO:0000313" key="8">
    <source>
        <dbReference type="Proteomes" id="UP001589619"/>
    </source>
</evidence>
<dbReference type="PANTHER" id="PTHR43095:SF5">
    <property type="entry name" value="XYLULOSE KINASE"/>
    <property type="match status" value="1"/>
</dbReference>
<accession>A0ABV5VXV0</accession>
<dbReference type="EMBL" id="JBHMAG010000012">
    <property type="protein sequence ID" value="MFB9753123.1"/>
    <property type="molecule type" value="Genomic_DNA"/>
</dbReference>
<evidence type="ECO:0000256" key="2">
    <source>
        <dbReference type="ARBA" id="ARBA00022679"/>
    </source>
</evidence>
<reference evidence="7 8" key="1">
    <citation type="submission" date="2024-09" db="EMBL/GenBank/DDBJ databases">
        <authorList>
            <person name="Sun Q."/>
            <person name="Mori K."/>
        </authorList>
    </citation>
    <scope>NUCLEOTIDE SEQUENCE [LARGE SCALE GENOMIC DNA]</scope>
    <source>
        <strain evidence="7 8">JCM 12520</strain>
    </source>
</reference>
<evidence type="ECO:0000259" key="6">
    <source>
        <dbReference type="Pfam" id="PF02782"/>
    </source>
</evidence>
<evidence type="ECO:0000256" key="1">
    <source>
        <dbReference type="ARBA" id="ARBA00009156"/>
    </source>
</evidence>
<feature type="domain" description="Carbohydrate kinase FGGY C-terminal" evidence="6">
    <location>
        <begin position="255"/>
        <end position="447"/>
    </location>
</feature>
<keyword evidence="2 4" id="KW-0808">Transferase</keyword>
<dbReference type="PIRSF" id="PIRSF000538">
    <property type="entry name" value="GlpK"/>
    <property type="match status" value="1"/>
</dbReference>
<dbReference type="PANTHER" id="PTHR43095">
    <property type="entry name" value="SUGAR KINASE"/>
    <property type="match status" value="1"/>
</dbReference>
<dbReference type="Gene3D" id="3.30.420.40">
    <property type="match status" value="2"/>
</dbReference>
<name>A0ABV5VXV0_9BACL</name>
<dbReference type="InterPro" id="IPR018483">
    <property type="entry name" value="Carb_kinase_FGGY_CS"/>
</dbReference>
<dbReference type="SUPFAM" id="SSF53067">
    <property type="entry name" value="Actin-like ATPase domain"/>
    <property type="match status" value="2"/>
</dbReference>
<dbReference type="GO" id="GO:0016301">
    <property type="term" value="F:kinase activity"/>
    <property type="evidence" value="ECO:0007669"/>
    <property type="project" value="UniProtKB-KW"/>
</dbReference>
<evidence type="ECO:0000259" key="5">
    <source>
        <dbReference type="Pfam" id="PF00370"/>
    </source>
</evidence>
<protein>
    <submittedName>
        <fullName evidence="7">FGGY-family carbohydrate kinase</fullName>
    </submittedName>
</protein>
<dbReference type="Pfam" id="PF02782">
    <property type="entry name" value="FGGY_C"/>
    <property type="match status" value="1"/>
</dbReference>
<dbReference type="Proteomes" id="UP001589619">
    <property type="component" value="Unassembled WGS sequence"/>
</dbReference>
<evidence type="ECO:0000256" key="3">
    <source>
        <dbReference type="ARBA" id="ARBA00022777"/>
    </source>
</evidence>
<organism evidence="7 8">
    <name type="scientific">Paenibacillus hodogayensis</name>
    <dbReference type="NCBI Taxonomy" id="279208"/>
    <lineage>
        <taxon>Bacteria</taxon>
        <taxon>Bacillati</taxon>
        <taxon>Bacillota</taxon>
        <taxon>Bacilli</taxon>
        <taxon>Bacillales</taxon>
        <taxon>Paenibacillaceae</taxon>
        <taxon>Paenibacillus</taxon>
    </lineage>
</organism>
<dbReference type="Pfam" id="PF00370">
    <property type="entry name" value="FGGY_N"/>
    <property type="match status" value="1"/>
</dbReference>
<proteinExistence type="inferred from homology"/>
<dbReference type="RefSeq" id="WP_344902291.1">
    <property type="nucleotide sequence ID" value="NZ_BAAAYO010000001.1"/>
</dbReference>
<dbReference type="InterPro" id="IPR018485">
    <property type="entry name" value="FGGY_C"/>
</dbReference>
<feature type="domain" description="Carbohydrate kinase FGGY N-terminal" evidence="5">
    <location>
        <begin position="2"/>
        <end position="244"/>
    </location>
</feature>
<comment type="similarity">
    <text evidence="1 4">Belongs to the FGGY kinase family.</text>
</comment>
<dbReference type="InterPro" id="IPR000577">
    <property type="entry name" value="Carb_kinase_FGGY"/>
</dbReference>
<evidence type="ECO:0000256" key="4">
    <source>
        <dbReference type="RuleBase" id="RU003733"/>
    </source>
</evidence>
<evidence type="ECO:0000313" key="7">
    <source>
        <dbReference type="EMBL" id="MFB9753123.1"/>
    </source>
</evidence>
<keyword evidence="3 4" id="KW-0418">Kinase</keyword>
<comment type="caution">
    <text evidence="7">The sequence shown here is derived from an EMBL/GenBank/DDBJ whole genome shotgun (WGS) entry which is preliminary data.</text>
</comment>
<dbReference type="InterPro" id="IPR018484">
    <property type="entry name" value="FGGY_N"/>
</dbReference>
<dbReference type="PROSITE" id="PS00445">
    <property type="entry name" value="FGGY_KINASES_2"/>
    <property type="match status" value="1"/>
</dbReference>
<gene>
    <name evidence="7" type="ORF">ACFFNY_16275</name>
</gene>
<keyword evidence="8" id="KW-1185">Reference proteome</keyword>
<dbReference type="InterPro" id="IPR050406">
    <property type="entry name" value="FGGY_Carb_Kinase"/>
</dbReference>